<feature type="transmembrane region" description="Helical" evidence="2">
    <location>
        <begin position="121"/>
        <end position="143"/>
    </location>
</feature>
<keyword evidence="2" id="KW-1133">Transmembrane helix</keyword>
<evidence type="ECO:0000313" key="3">
    <source>
        <dbReference type="EMBL" id="ORZ36680.1"/>
    </source>
</evidence>
<evidence type="ECO:0000256" key="2">
    <source>
        <dbReference type="SAM" id="Phobius"/>
    </source>
</evidence>
<feature type="region of interest" description="Disordered" evidence="1">
    <location>
        <begin position="164"/>
        <end position="201"/>
    </location>
</feature>
<reference evidence="3 4" key="1">
    <citation type="submission" date="2016-07" db="EMBL/GenBank/DDBJ databases">
        <title>Pervasive Adenine N6-methylation of Active Genes in Fungi.</title>
        <authorList>
            <consortium name="DOE Joint Genome Institute"/>
            <person name="Mondo S.J."/>
            <person name="Dannebaum R.O."/>
            <person name="Kuo R.C."/>
            <person name="Labutti K."/>
            <person name="Haridas S."/>
            <person name="Kuo A."/>
            <person name="Salamov A."/>
            <person name="Ahrendt S.R."/>
            <person name="Lipzen A."/>
            <person name="Sullivan W."/>
            <person name="Andreopoulos W.B."/>
            <person name="Clum A."/>
            <person name="Lindquist E."/>
            <person name="Daum C."/>
            <person name="Ramamoorthy G.K."/>
            <person name="Gryganskyi A."/>
            <person name="Culley D."/>
            <person name="Magnuson J.K."/>
            <person name="James T.Y."/>
            <person name="O'Malley M.A."/>
            <person name="Stajich J.E."/>
            <person name="Spatafora J.W."/>
            <person name="Visel A."/>
            <person name="Grigoriev I.V."/>
        </authorList>
    </citation>
    <scope>NUCLEOTIDE SEQUENCE [LARGE SCALE GENOMIC DNA]</scope>
    <source>
        <strain evidence="3 4">PL171</strain>
    </source>
</reference>
<feature type="transmembrane region" description="Helical" evidence="2">
    <location>
        <begin position="64"/>
        <end position="83"/>
    </location>
</feature>
<evidence type="ECO:0008006" key="5">
    <source>
        <dbReference type="Google" id="ProtNLM"/>
    </source>
</evidence>
<keyword evidence="2" id="KW-0472">Membrane</keyword>
<sequence length="354" mass="37821">MNINKRLRLFLGGSLIVQTIMTSVYLSVAIPGPTVVKVGREFQFASCRLSTRQSVPGESAMLTLYVPILLMAVNGWLAARTALVSNVKTVHRVPVLRVVYLLVVMALISATAILVERLDPTIRALILAGVALAQSVGVTRLYVLPRLSPETSMTTLAWMGETLAGSDSSSPFPKRRESSMRGGRGFGSHSVASGGPGSSKDVGLLRQSESFTCRVGSSERLLELQPALPCLMTLLRESGVLILTEKPSASGQSPPRFRHVFDLNGRLSAISSSPQRPVNGQLSQALKLAMLNGVRLELCCTSPLSTTVSRTVSDWQEELGEFTADSSDVGSEQAQQMNGNAAVVSEMGTASALY</sequence>
<dbReference type="Proteomes" id="UP000193411">
    <property type="component" value="Unassembled WGS sequence"/>
</dbReference>
<comment type="caution">
    <text evidence="3">The sequence shown here is derived from an EMBL/GenBank/DDBJ whole genome shotgun (WGS) entry which is preliminary data.</text>
</comment>
<evidence type="ECO:0000313" key="4">
    <source>
        <dbReference type="Proteomes" id="UP000193411"/>
    </source>
</evidence>
<protein>
    <recommendedName>
        <fullName evidence="5">G-protein coupled receptors family 3 profile domain-containing protein</fullName>
    </recommendedName>
</protein>
<name>A0A1Y2HQ23_9FUNG</name>
<keyword evidence="2" id="KW-0812">Transmembrane</keyword>
<organism evidence="3 4">
    <name type="scientific">Catenaria anguillulae PL171</name>
    <dbReference type="NCBI Taxonomy" id="765915"/>
    <lineage>
        <taxon>Eukaryota</taxon>
        <taxon>Fungi</taxon>
        <taxon>Fungi incertae sedis</taxon>
        <taxon>Blastocladiomycota</taxon>
        <taxon>Blastocladiomycetes</taxon>
        <taxon>Blastocladiales</taxon>
        <taxon>Catenariaceae</taxon>
        <taxon>Catenaria</taxon>
    </lineage>
</organism>
<proteinExistence type="predicted"/>
<dbReference type="EMBL" id="MCFL01000016">
    <property type="protein sequence ID" value="ORZ36680.1"/>
    <property type="molecule type" value="Genomic_DNA"/>
</dbReference>
<gene>
    <name evidence="3" type="ORF">BCR44DRAFT_63382</name>
</gene>
<evidence type="ECO:0000256" key="1">
    <source>
        <dbReference type="SAM" id="MobiDB-lite"/>
    </source>
</evidence>
<dbReference type="AlphaFoldDB" id="A0A1Y2HQ23"/>
<accession>A0A1Y2HQ23</accession>
<feature type="transmembrane region" description="Helical" evidence="2">
    <location>
        <begin position="95"/>
        <end position="115"/>
    </location>
</feature>
<keyword evidence="4" id="KW-1185">Reference proteome</keyword>
<feature type="transmembrane region" description="Helical" evidence="2">
    <location>
        <begin position="7"/>
        <end position="30"/>
    </location>
</feature>